<feature type="binding site" evidence="4">
    <location>
        <position position="124"/>
    </location>
    <ligand>
        <name>Mn(2+)</name>
        <dbReference type="ChEBI" id="CHEBI:29035"/>
        <label>2</label>
    </ligand>
</feature>
<evidence type="ECO:0000313" key="5">
    <source>
        <dbReference type="EMBL" id="OGC28542.1"/>
    </source>
</evidence>
<dbReference type="PANTHER" id="PTHR11358">
    <property type="entry name" value="ARGINASE/AGMATINASE"/>
    <property type="match status" value="1"/>
</dbReference>
<dbReference type="AlphaFoldDB" id="A0A1F4T721"/>
<comment type="similarity">
    <text evidence="1">Belongs to the arginase family. Agmatinase subfamily.</text>
</comment>
<dbReference type="Gene3D" id="3.40.800.10">
    <property type="entry name" value="Ureohydrolase domain"/>
    <property type="match status" value="1"/>
</dbReference>
<dbReference type="GO" id="GO:0008783">
    <property type="term" value="F:agmatinase activity"/>
    <property type="evidence" value="ECO:0007669"/>
    <property type="project" value="TreeGrafter"/>
</dbReference>
<organism evidence="5 6">
    <name type="scientific">candidate division WOR-1 bacterium RIFOXYC12_FULL_54_18</name>
    <dbReference type="NCBI Taxonomy" id="1802584"/>
    <lineage>
        <taxon>Bacteria</taxon>
        <taxon>Bacillati</taxon>
        <taxon>Saganbacteria</taxon>
    </lineage>
</organism>
<comment type="caution">
    <text evidence="5">The sequence shown here is derived from an EMBL/GenBank/DDBJ whole genome shotgun (WGS) entry which is preliminary data.</text>
</comment>
<evidence type="ECO:0000313" key="6">
    <source>
        <dbReference type="Proteomes" id="UP000178602"/>
    </source>
</evidence>
<sequence length="268" mass="29647">MRFLETEAERDYSRAKYVVLPCPHEATTSYGKGTKNGPMAILRASRQLETFDEEKQTETYLTSPIFTANPVAASDLPKKIVSLLMDGKVPVVLGGEHSLTPFAVSAFIERYRDLSVLSLDAHADLRDSYRGSKHSHACAIRRVLEIAPVVQAGVRSISKEEWDFARESGQLNKIHWAGKIPEKMISQLSNDVYVTIDVDVFDPGVIRATGTPEPGGLAWREMIDILTQLSKKKNIVGFDVVELSPIKDDPASDFTAAKLVYKLIGLIS</sequence>
<dbReference type="Pfam" id="PF00491">
    <property type="entry name" value="Arginase"/>
    <property type="match status" value="1"/>
</dbReference>
<evidence type="ECO:0000256" key="1">
    <source>
        <dbReference type="ARBA" id="ARBA00009227"/>
    </source>
</evidence>
<dbReference type="PANTHER" id="PTHR11358:SF26">
    <property type="entry name" value="GUANIDINO ACID HYDROLASE, MITOCHONDRIAL"/>
    <property type="match status" value="1"/>
</dbReference>
<keyword evidence="4" id="KW-0464">Manganese</keyword>
<dbReference type="InterPro" id="IPR005925">
    <property type="entry name" value="Agmatinase-rel"/>
</dbReference>
<feature type="binding site" evidence="4">
    <location>
        <position position="97"/>
    </location>
    <ligand>
        <name>Mn(2+)</name>
        <dbReference type="ChEBI" id="CHEBI:29035"/>
        <label>1</label>
    </ligand>
</feature>
<dbReference type="PIRSF" id="PIRSF036979">
    <property type="entry name" value="Arginase"/>
    <property type="match status" value="1"/>
</dbReference>
<dbReference type="EMBL" id="MEUG01000001">
    <property type="protein sequence ID" value="OGC28542.1"/>
    <property type="molecule type" value="Genomic_DNA"/>
</dbReference>
<proteinExistence type="inferred from homology"/>
<protein>
    <submittedName>
        <fullName evidence="5">Agmatinase</fullName>
    </submittedName>
</protein>
<keyword evidence="3" id="KW-0378">Hydrolase</keyword>
<dbReference type="GO" id="GO:0046872">
    <property type="term" value="F:metal ion binding"/>
    <property type="evidence" value="ECO:0007669"/>
    <property type="project" value="UniProtKB-KW"/>
</dbReference>
<dbReference type="InterPro" id="IPR006035">
    <property type="entry name" value="Ureohydrolase"/>
</dbReference>
<keyword evidence="2 4" id="KW-0479">Metal-binding</keyword>
<feature type="binding site" evidence="4">
    <location>
        <position position="122"/>
    </location>
    <ligand>
        <name>Mn(2+)</name>
        <dbReference type="ChEBI" id="CHEBI:29035"/>
        <label>1</label>
    </ligand>
</feature>
<dbReference type="Proteomes" id="UP000178602">
    <property type="component" value="Unassembled WGS sequence"/>
</dbReference>
<evidence type="ECO:0000256" key="3">
    <source>
        <dbReference type="ARBA" id="ARBA00022801"/>
    </source>
</evidence>
<evidence type="ECO:0000256" key="2">
    <source>
        <dbReference type="ARBA" id="ARBA00022723"/>
    </source>
</evidence>
<dbReference type="InterPro" id="IPR023696">
    <property type="entry name" value="Ureohydrolase_dom_sf"/>
</dbReference>
<comment type="cofactor">
    <cofactor evidence="4">
        <name>Mn(2+)</name>
        <dbReference type="ChEBI" id="CHEBI:29035"/>
    </cofactor>
    <text evidence="4">Binds 2 manganese ions per subunit.</text>
</comment>
<dbReference type="CDD" id="cd11593">
    <property type="entry name" value="Agmatinase-like_2"/>
    <property type="match status" value="1"/>
</dbReference>
<dbReference type="SUPFAM" id="SSF52768">
    <property type="entry name" value="Arginase/deacetylase"/>
    <property type="match status" value="1"/>
</dbReference>
<feature type="binding site" evidence="4">
    <location>
        <position position="197"/>
    </location>
    <ligand>
        <name>Mn(2+)</name>
        <dbReference type="ChEBI" id="CHEBI:29035"/>
        <label>1</label>
    </ligand>
</feature>
<accession>A0A1F4T721</accession>
<gene>
    <name evidence="5" type="ORF">A3K49_06215</name>
</gene>
<name>A0A1F4T721_UNCSA</name>
<evidence type="ECO:0000256" key="4">
    <source>
        <dbReference type="PIRSR" id="PIRSR036979-1"/>
    </source>
</evidence>
<dbReference type="NCBIfam" id="TIGR01230">
    <property type="entry name" value="agmatinase"/>
    <property type="match status" value="1"/>
</dbReference>
<reference evidence="5 6" key="1">
    <citation type="journal article" date="2016" name="Nat. Commun.">
        <title>Thousands of microbial genomes shed light on interconnected biogeochemical processes in an aquifer system.</title>
        <authorList>
            <person name="Anantharaman K."/>
            <person name="Brown C.T."/>
            <person name="Hug L.A."/>
            <person name="Sharon I."/>
            <person name="Castelle C.J."/>
            <person name="Probst A.J."/>
            <person name="Thomas B.C."/>
            <person name="Singh A."/>
            <person name="Wilkins M.J."/>
            <person name="Karaoz U."/>
            <person name="Brodie E.L."/>
            <person name="Williams K.H."/>
            <person name="Hubbard S.S."/>
            <person name="Banfield J.F."/>
        </authorList>
    </citation>
    <scope>NUCLEOTIDE SEQUENCE [LARGE SCALE GENOMIC DNA]</scope>
</reference>
<feature type="binding site" evidence="4">
    <location>
        <position position="120"/>
    </location>
    <ligand>
        <name>Mn(2+)</name>
        <dbReference type="ChEBI" id="CHEBI:29035"/>
        <label>1</label>
    </ligand>
</feature>
<feature type="binding site" evidence="4">
    <location>
        <position position="199"/>
    </location>
    <ligand>
        <name>Mn(2+)</name>
        <dbReference type="ChEBI" id="CHEBI:29035"/>
        <label>1</label>
    </ligand>
</feature>
<dbReference type="PROSITE" id="PS51409">
    <property type="entry name" value="ARGINASE_2"/>
    <property type="match status" value="1"/>
</dbReference>
<dbReference type="GO" id="GO:0033389">
    <property type="term" value="P:putrescine biosynthetic process from arginine, via agmatine"/>
    <property type="evidence" value="ECO:0007669"/>
    <property type="project" value="TreeGrafter"/>
</dbReference>